<dbReference type="GO" id="GO:0000139">
    <property type="term" value="C:Golgi membrane"/>
    <property type="evidence" value="ECO:0007669"/>
    <property type="project" value="TreeGrafter"/>
</dbReference>
<evidence type="ECO:0000313" key="8">
    <source>
        <dbReference type="EMBL" id="KXS20895.1"/>
    </source>
</evidence>
<comment type="similarity">
    <text evidence="2 6">Belongs to the RER1 family.</text>
</comment>
<evidence type="ECO:0000313" key="9">
    <source>
        <dbReference type="Proteomes" id="UP000070544"/>
    </source>
</evidence>
<evidence type="ECO:0000256" key="3">
    <source>
        <dbReference type="ARBA" id="ARBA00022692"/>
    </source>
</evidence>
<organism evidence="8 9">
    <name type="scientific">Gonapodya prolifera (strain JEL478)</name>
    <name type="common">Monoblepharis prolifera</name>
    <dbReference type="NCBI Taxonomy" id="1344416"/>
    <lineage>
        <taxon>Eukaryota</taxon>
        <taxon>Fungi</taxon>
        <taxon>Fungi incertae sedis</taxon>
        <taxon>Chytridiomycota</taxon>
        <taxon>Chytridiomycota incertae sedis</taxon>
        <taxon>Monoblepharidomycetes</taxon>
        <taxon>Monoblepharidales</taxon>
        <taxon>Gonapodyaceae</taxon>
        <taxon>Gonapodya</taxon>
    </lineage>
</organism>
<keyword evidence="4 7" id="KW-1133">Transmembrane helix</keyword>
<dbReference type="PIRSF" id="PIRSF016013">
    <property type="entry name" value="AtER_Rer1p"/>
    <property type="match status" value="1"/>
</dbReference>
<dbReference type="GO" id="GO:0006890">
    <property type="term" value="P:retrograde vesicle-mediated transport, Golgi to endoplasmic reticulum"/>
    <property type="evidence" value="ECO:0007669"/>
    <property type="project" value="TreeGrafter"/>
</dbReference>
<dbReference type="OrthoDB" id="448250at2759"/>
<evidence type="ECO:0000256" key="7">
    <source>
        <dbReference type="SAM" id="Phobius"/>
    </source>
</evidence>
<reference evidence="8 9" key="1">
    <citation type="journal article" date="2015" name="Genome Biol. Evol.">
        <title>Phylogenomic analyses indicate that early fungi evolved digesting cell walls of algal ancestors of land plants.</title>
        <authorList>
            <person name="Chang Y."/>
            <person name="Wang S."/>
            <person name="Sekimoto S."/>
            <person name="Aerts A.L."/>
            <person name="Choi C."/>
            <person name="Clum A."/>
            <person name="LaButti K.M."/>
            <person name="Lindquist E.A."/>
            <person name="Yee Ngan C."/>
            <person name="Ohm R.A."/>
            <person name="Salamov A.A."/>
            <person name="Grigoriev I.V."/>
            <person name="Spatafora J.W."/>
            <person name="Berbee M.L."/>
        </authorList>
    </citation>
    <scope>NUCLEOTIDE SEQUENCE [LARGE SCALE GENOMIC DNA]</scope>
    <source>
        <strain evidence="8 9">JEL478</strain>
    </source>
</reference>
<dbReference type="GO" id="GO:0005783">
    <property type="term" value="C:endoplasmic reticulum"/>
    <property type="evidence" value="ECO:0007669"/>
    <property type="project" value="GOC"/>
</dbReference>
<dbReference type="AlphaFoldDB" id="A0A139AWP4"/>
<comment type="subcellular location">
    <subcellularLocation>
        <location evidence="1">Membrane</location>
        <topology evidence="1">Multi-pass membrane protein</topology>
    </subcellularLocation>
</comment>
<dbReference type="OMA" id="GWYVVCY"/>
<dbReference type="InterPro" id="IPR004932">
    <property type="entry name" value="Rer1"/>
</dbReference>
<keyword evidence="5 6" id="KW-0472">Membrane</keyword>
<dbReference type="PANTHER" id="PTHR10743">
    <property type="entry name" value="PROTEIN RER1"/>
    <property type="match status" value="1"/>
</dbReference>
<name>A0A139AWP4_GONPJ</name>
<feature type="transmembrane region" description="Helical" evidence="7">
    <location>
        <begin position="121"/>
        <end position="141"/>
    </location>
</feature>
<dbReference type="STRING" id="1344416.A0A139AWP4"/>
<evidence type="ECO:0000256" key="5">
    <source>
        <dbReference type="ARBA" id="ARBA00023136"/>
    </source>
</evidence>
<feature type="transmembrane region" description="Helical" evidence="7">
    <location>
        <begin position="147"/>
        <end position="164"/>
    </location>
</feature>
<dbReference type="Proteomes" id="UP000070544">
    <property type="component" value="Unassembled WGS sequence"/>
</dbReference>
<proteinExistence type="inferred from homology"/>
<keyword evidence="3 7" id="KW-0812">Transmembrane</keyword>
<dbReference type="GO" id="GO:0006621">
    <property type="term" value="P:protein retention in ER lumen"/>
    <property type="evidence" value="ECO:0007669"/>
    <property type="project" value="TreeGrafter"/>
</dbReference>
<evidence type="ECO:0000256" key="6">
    <source>
        <dbReference type="PIRNR" id="PIRNR016013"/>
    </source>
</evidence>
<dbReference type="Pfam" id="PF03248">
    <property type="entry name" value="Rer1"/>
    <property type="match status" value="1"/>
</dbReference>
<protein>
    <recommendedName>
        <fullName evidence="6">Protein RER1</fullName>
    </recommendedName>
</protein>
<comment type="function">
    <text evidence="6">Involved in the retrieval of endoplasmic reticulum membrane proteins from the early Golgi compartment.</text>
</comment>
<feature type="transmembrane region" description="Helical" evidence="7">
    <location>
        <begin position="60"/>
        <end position="80"/>
    </location>
</feature>
<dbReference type="PANTHER" id="PTHR10743:SF0">
    <property type="entry name" value="PROTEIN RER1"/>
    <property type="match status" value="1"/>
</dbReference>
<evidence type="ECO:0000256" key="2">
    <source>
        <dbReference type="ARBA" id="ARBA00006070"/>
    </source>
</evidence>
<evidence type="ECO:0000256" key="1">
    <source>
        <dbReference type="ARBA" id="ARBA00004141"/>
    </source>
</evidence>
<accession>A0A139AWP4</accession>
<sequence>MNGNATSPSTTSGGFQRQVVGFQRRFQKFLDHSTPHVAQRWIGTGLISVLYAVRVLTIHGWYIVTYALGIYLLNLFLAFLSPKIDPAFEFDSAEEGDGGGPSLPTKADEEFRPFIRRLPEFKFWLSSTRAIIIAFFCTFFTVFDVPVFWPILVLYFLILFSITMRRQIRHMIKYRYLPFDFGKKTYGTSRGVPGVGNGLAPGSVLGAQGKGKRSN</sequence>
<keyword evidence="9" id="KW-1185">Reference proteome</keyword>
<evidence type="ECO:0000256" key="4">
    <source>
        <dbReference type="ARBA" id="ARBA00022989"/>
    </source>
</evidence>
<dbReference type="EMBL" id="KQ965734">
    <property type="protein sequence ID" value="KXS20895.1"/>
    <property type="molecule type" value="Genomic_DNA"/>
</dbReference>
<gene>
    <name evidence="8" type="ORF">M427DRAFT_51852</name>
</gene>